<keyword evidence="2" id="KW-1133">Transmembrane helix</keyword>
<feature type="region of interest" description="Disordered" evidence="1">
    <location>
        <begin position="1"/>
        <end position="28"/>
    </location>
</feature>
<evidence type="ECO:0000256" key="1">
    <source>
        <dbReference type="SAM" id="MobiDB-lite"/>
    </source>
</evidence>
<dbReference type="Proteomes" id="UP000054804">
    <property type="component" value="Unassembled WGS sequence"/>
</dbReference>
<dbReference type="OrthoDB" id="5244439at2"/>
<evidence type="ECO:0000256" key="2">
    <source>
        <dbReference type="SAM" id="Phobius"/>
    </source>
</evidence>
<dbReference type="EMBL" id="LOCL01000034">
    <property type="protein sequence ID" value="KUF17179.1"/>
    <property type="molecule type" value="Genomic_DNA"/>
</dbReference>
<gene>
    <name evidence="3" type="ORF">AT728_15110</name>
</gene>
<comment type="caution">
    <text evidence="3">The sequence shown here is derived from an EMBL/GenBank/DDBJ whole genome shotgun (WGS) entry which is preliminary data.</text>
</comment>
<dbReference type="STRING" id="1765722.AT728_15110"/>
<protein>
    <submittedName>
        <fullName evidence="3">Uncharacterized protein</fullName>
    </submittedName>
</protein>
<keyword evidence="4" id="KW-1185">Reference proteome</keyword>
<evidence type="ECO:0000313" key="4">
    <source>
        <dbReference type="Proteomes" id="UP000054804"/>
    </source>
</evidence>
<evidence type="ECO:0000313" key="3">
    <source>
        <dbReference type="EMBL" id="KUF17179.1"/>
    </source>
</evidence>
<feature type="transmembrane region" description="Helical" evidence="2">
    <location>
        <begin position="46"/>
        <end position="65"/>
    </location>
</feature>
<proteinExistence type="predicted"/>
<sequence>MPSASGLPHCRSRWNRSSDPIGRRLLPRPGGAVPAGLHPLAKKVGAWPAVLGMAGSVALASWVAVDRRD</sequence>
<keyword evidence="2" id="KW-0812">Transmembrane</keyword>
<dbReference type="AlphaFoldDB" id="A0A0W7X364"/>
<reference evidence="3 4" key="1">
    <citation type="submission" date="2015-12" db="EMBL/GenBank/DDBJ databases">
        <title>Draft genome sequence of Streptomyces silvensis ATCC 53525, a producer of novel hormone antagonists.</title>
        <authorList>
            <person name="Johnston C.W."/>
            <person name="Li Y."/>
            <person name="Magarvey N.A."/>
        </authorList>
    </citation>
    <scope>NUCLEOTIDE SEQUENCE [LARGE SCALE GENOMIC DNA]</scope>
    <source>
        <strain evidence="3 4">ATCC 53525</strain>
    </source>
</reference>
<organism evidence="3 4">
    <name type="scientific">Streptomyces silvensis</name>
    <dbReference type="NCBI Taxonomy" id="1765722"/>
    <lineage>
        <taxon>Bacteria</taxon>
        <taxon>Bacillati</taxon>
        <taxon>Actinomycetota</taxon>
        <taxon>Actinomycetes</taxon>
        <taxon>Kitasatosporales</taxon>
        <taxon>Streptomycetaceae</taxon>
        <taxon>Streptomyces</taxon>
    </lineage>
</organism>
<name>A0A0W7X364_9ACTN</name>
<keyword evidence="2" id="KW-0472">Membrane</keyword>
<accession>A0A0W7X364</accession>